<dbReference type="Pfam" id="PF13948">
    <property type="entry name" value="DUF4215"/>
    <property type="match status" value="1"/>
</dbReference>
<name>A0ABT5BJ57_9BACT</name>
<dbReference type="PROSITE" id="PS51257">
    <property type="entry name" value="PROKAR_LIPOPROTEIN"/>
    <property type="match status" value="1"/>
</dbReference>
<keyword evidence="2" id="KW-0677">Repeat</keyword>
<dbReference type="Proteomes" id="UP001217838">
    <property type="component" value="Unassembled WGS sequence"/>
</dbReference>
<feature type="domain" description="Fibrinogen C-terminal" evidence="5">
    <location>
        <begin position="150"/>
        <end position="205"/>
    </location>
</feature>
<accession>A0ABT5BJ57</accession>
<keyword evidence="7" id="KW-1185">Reference proteome</keyword>
<dbReference type="InterPro" id="IPR011936">
    <property type="entry name" value="Myxo_disulph_rpt"/>
</dbReference>
<dbReference type="NCBIfam" id="TIGR02232">
    <property type="entry name" value="myxo_disulf_rpt"/>
    <property type="match status" value="1"/>
</dbReference>
<evidence type="ECO:0000259" key="5">
    <source>
        <dbReference type="PROSITE" id="PS51406"/>
    </source>
</evidence>
<dbReference type="EMBL" id="JAQNDN010000024">
    <property type="protein sequence ID" value="MDC0674191.1"/>
    <property type="molecule type" value="Genomic_DNA"/>
</dbReference>
<sequence length="371" mass="38688">MRTGGSVAGAVAMAWMAGCLETNPWFAEPTESGSATTTGTPGGPTSDVTTGGPTSETTTTPTSTGMETDTPVVTESSTVTTAPLTTTMTTGVQPICGDGIVEAPEECDEGPANDDEGACTTFCLHAACGDGFVQSGEGCDDKNPDSNDGCVACVVPHACREIREIDPLAETGLYKIVPDAPGLMPLIPVFCDMDLDGGGWTLVERSPRGNPIGVALYKDFAQNQGNPMAPSYRMPRGAMSTVVAFSDQMRLDCGGPDHLLAAAPVLFAGELGPQDCSNAGPVFYAEAELMGHVLMNVSLCTQFPGFNDGQCPGAWSIDEENQSPCQLDNHPWTGGETVVLPMTDAFAVDPQHADPAHDCHKPNATRQILLR</sequence>
<organism evidence="6 7">
    <name type="scientific">Nannocystis radixulma</name>
    <dbReference type="NCBI Taxonomy" id="2995305"/>
    <lineage>
        <taxon>Bacteria</taxon>
        <taxon>Pseudomonadati</taxon>
        <taxon>Myxococcota</taxon>
        <taxon>Polyangia</taxon>
        <taxon>Nannocystales</taxon>
        <taxon>Nannocystaceae</taxon>
        <taxon>Nannocystis</taxon>
    </lineage>
</organism>
<dbReference type="PROSITE" id="PS51406">
    <property type="entry name" value="FIBRINOGEN_C_2"/>
    <property type="match status" value="1"/>
</dbReference>
<keyword evidence="1" id="KW-0732">Signal</keyword>
<dbReference type="NCBIfam" id="NF040941">
    <property type="entry name" value="GGGWT_bact"/>
    <property type="match status" value="1"/>
</dbReference>
<dbReference type="Gene3D" id="3.90.215.10">
    <property type="entry name" value="Gamma Fibrinogen, chain A, domain 1"/>
    <property type="match status" value="1"/>
</dbReference>
<evidence type="ECO:0000313" key="7">
    <source>
        <dbReference type="Proteomes" id="UP001217838"/>
    </source>
</evidence>
<evidence type="ECO:0000256" key="3">
    <source>
        <dbReference type="ARBA" id="ARBA00023157"/>
    </source>
</evidence>
<reference evidence="6 7" key="1">
    <citation type="submission" date="2022-11" db="EMBL/GenBank/DDBJ databases">
        <title>Minimal conservation of predation-associated metabolite biosynthetic gene clusters underscores biosynthetic potential of Myxococcota including descriptions for ten novel species: Archangium lansinium sp. nov., Myxococcus landrumus sp. nov., Nannocystis bai.</title>
        <authorList>
            <person name="Ahearne A."/>
            <person name="Stevens C."/>
            <person name="Dowd S."/>
        </authorList>
    </citation>
    <scope>NUCLEOTIDE SEQUENCE [LARGE SCALE GENOMIC DNA]</scope>
    <source>
        <strain evidence="6 7">NCELM</strain>
    </source>
</reference>
<dbReference type="InterPro" id="IPR002181">
    <property type="entry name" value="Fibrinogen_a/b/g_C_dom"/>
</dbReference>
<evidence type="ECO:0000256" key="2">
    <source>
        <dbReference type="ARBA" id="ARBA00022737"/>
    </source>
</evidence>
<keyword evidence="3" id="KW-1015">Disulfide bond</keyword>
<dbReference type="SUPFAM" id="SSF56496">
    <property type="entry name" value="Fibrinogen C-terminal domain-like"/>
    <property type="match status" value="1"/>
</dbReference>
<dbReference type="InterPro" id="IPR036056">
    <property type="entry name" value="Fibrinogen-like_C"/>
</dbReference>
<evidence type="ECO:0000256" key="4">
    <source>
        <dbReference type="SAM" id="MobiDB-lite"/>
    </source>
</evidence>
<protein>
    <submittedName>
        <fullName evidence="6">Fibrinogen-like YCDxxxxGGGW domain-containing protein</fullName>
    </submittedName>
</protein>
<evidence type="ECO:0000256" key="1">
    <source>
        <dbReference type="ARBA" id="ARBA00022729"/>
    </source>
</evidence>
<evidence type="ECO:0000313" key="6">
    <source>
        <dbReference type="EMBL" id="MDC0674191.1"/>
    </source>
</evidence>
<dbReference type="InterPro" id="IPR014716">
    <property type="entry name" value="Fibrinogen_a/b/g_C_1"/>
</dbReference>
<comment type="caution">
    <text evidence="6">The sequence shown here is derived from an EMBL/GenBank/DDBJ whole genome shotgun (WGS) entry which is preliminary data.</text>
</comment>
<feature type="compositionally biased region" description="Low complexity" evidence="4">
    <location>
        <begin position="29"/>
        <end position="86"/>
    </location>
</feature>
<gene>
    <name evidence="6" type="ORF">POL58_40970</name>
</gene>
<feature type="region of interest" description="Disordered" evidence="4">
    <location>
        <begin position="25"/>
        <end position="86"/>
    </location>
</feature>
<dbReference type="RefSeq" id="WP_272008224.1">
    <property type="nucleotide sequence ID" value="NZ_JAQNDN010000024.1"/>
</dbReference>
<proteinExistence type="predicted"/>